<feature type="transmembrane region" description="Helical" evidence="1">
    <location>
        <begin position="65"/>
        <end position="88"/>
    </location>
</feature>
<dbReference type="SUPFAM" id="SSF48317">
    <property type="entry name" value="Acid phosphatase/Vanadium-dependent haloperoxidase"/>
    <property type="match status" value="1"/>
</dbReference>
<dbReference type="GO" id="GO:0008195">
    <property type="term" value="F:phosphatidate phosphatase activity"/>
    <property type="evidence" value="ECO:0007669"/>
    <property type="project" value="TreeGrafter"/>
</dbReference>
<evidence type="ECO:0000256" key="1">
    <source>
        <dbReference type="SAM" id="Phobius"/>
    </source>
</evidence>
<feature type="transmembrane region" description="Helical" evidence="1">
    <location>
        <begin position="32"/>
        <end position="53"/>
    </location>
</feature>
<dbReference type="PANTHER" id="PTHR10165">
    <property type="entry name" value="LIPID PHOSPHATE PHOSPHATASE"/>
    <property type="match status" value="1"/>
</dbReference>
<keyword evidence="1" id="KW-0472">Membrane</keyword>
<dbReference type="InterPro" id="IPR043216">
    <property type="entry name" value="PAP-like"/>
</dbReference>
<organism evidence="2 3">
    <name type="scientific">Panagrolaimus davidi</name>
    <dbReference type="NCBI Taxonomy" id="227884"/>
    <lineage>
        <taxon>Eukaryota</taxon>
        <taxon>Metazoa</taxon>
        <taxon>Ecdysozoa</taxon>
        <taxon>Nematoda</taxon>
        <taxon>Chromadorea</taxon>
        <taxon>Rhabditida</taxon>
        <taxon>Tylenchina</taxon>
        <taxon>Panagrolaimomorpha</taxon>
        <taxon>Panagrolaimoidea</taxon>
        <taxon>Panagrolaimidae</taxon>
        <taxon>Panagrolaimus</taxon>
    </lineage>
</organism>
<dbReference type="AlphaFoldDB" id="A0A914P7T1"/>
<dbReference type="PANTHER" id="PTHR10165:SF84">
    <property type="entry name" value="PHOSPHATIDIC ACID PHOSPHATASE BETA"/>
    <property type="match status" value="1"/>
</dbReference>
<keyword evidence="2" id="KW-1185">Reference proteome</keyword>
<keyword evidence="1" id="KW-1133">Transmembrane helix</keyword>
<reference evidence="3" key="1">
    <citation type="submission" date="2022-11" db="UniProtKB">
        <authorList>
            <consortium name="WormBaseParasite"/>
        </authorList>
    </citation>
    <scope>IDENTIFICATION</scope>
</reference>
<dbReference type="Proteomes" id="UP000887578">
    <property type="component" value="Unplaced"/>
</dbReference>
<evidence type="ECO:0000313" key="2">
    <source>
        <dbReference type="Proteomes" id="UP000887578"/>
    </source>
</evidence>
<dbReference type="GO" id="GO:0016020">
    <property type="term" value="C:membrane"/>
    <property type="evidence" value="ECO:0007669"/>
    <property type="project" value="TreeGrafter"/>
</dbReference>
<sequence>MLKPAPERNFPIEFQDGNIVYPDFAYPMRPNIVPIWLSSVISFGVPAIVILICQIRVRSFWDVNNAIFGITYSLINAAAFQVFIKWLIGGLRPHFLDVCKPDPAKINFGDGVGYKRMFFTKAVCTGDESEINDSLESMPSGRKNFIIKKYGKLT</sequence>
<protein>
    <submittedName>
        <fullName evidence="3">Uncharacterized protein</fullName>
    </submittedName>
</protein>
<dbReference type="WBParaSite" id="PDA_v2.g14057.t1">
    <property type="protein sequence ID" value="PDA_v2.g14057.t1"/>
    <property type="gene ID" value="PDA_v2.g14057"/>
</dbReference>
<dbReference type="InterPro" id="IPR036938">
    <property type="entry name" value="PAP2/HPO_sf"/>
</dbReference>
<evidence type="ECO:0000313" key="3">
    <source>
        <dbReference type="WBParaSite" id="PDA_v2.g14057.t1"/>
    </source>
</evidence>
<dbReference type="GO" id="GO:0006644">
    <property type="term" value="P:phospholipid metabolic process"/>
    <property type="evidence" value="ECO:0007669"/>
    <property type="project" value="InterPro"/>
</dbReference>
<accession>A0A914P7T1</accession>
<name>A0A914P7T1_9BILA</name>
<proteinExistence type="predicted"/>
<dbReference type="GO" id="GO:0046839">
    <property type="term" value="P:phospholipid dephosphorylation"/>
    <property type="evidence" value="ECO:0007669"/>
    <property type="project" value="TreeGrafter"/>
</dbReference>
<keyword evidence="1" id="KW-0812">Transmembrane</keyword>